<dbReference type="EMBL" id="CM002923">
    <property type="protein sequence ID" value="KGN61132.1"/>
    <property type="molecule type" value="Genomic_DNA"/>
</dbReference>
<accession>A0A0A0LK89</accession>
<organism evidence="1 2">
    <name type="scientific">Cucumis sativus</name>
    <name type="common">Cucumber</name>
    <dbReference type="NCBI Taxonomy" id="3659"/>
    <lineage>
        <taxon>Eukaryota</taxon>
        <taxon>Viridiplantae</taxon>
        <taxon>Streptophyta</taxon>
        <taxon>Embryophyta</taxon>
        <taxon>Tracheophyta</taxon>
        <taxon>Spermatophyta</taxon>
        <taxon>Magnoliopsida</taxon>
        <taxon>eudicotyledons</taxon>
        <taxon>Gunneridae</taxon>
        <taxon>Pentapetalae</taxon>
        <taxon>rosids</taxon>
        <taxon>fabids</taxon>
        <taxon>Cucurbitales</taxon>
        <taxon>Cucurbitaceae</taxon>
        <taxon>Benincaseae</taxon>
        <taxon>Cucumis</taxon>
    </lineage>
</organism>
<evidence type="ECO:0000313" key="1">
    <source>
        <dbReference type="EMBL" id="KGN61132.1"/>
    </source>
</evidence>
<sequence>MSLVVNATKAQCSISVEGLLDTIQEQDEDVKIIVQRHMYDASLWSDDSHTLI</sequence>
<name>A0A0A0LK89_CUCSA</name>
<dbReference type="AlphaFoldDB" id="A0A0A0LK89"/>
<protein>
    <submittedName>
        <fullName evidence="1">Uncharacterized protein</fullName>
    </submittedName>
</protein>
<gene>
    <name evidence="1" type="ORF">Csa_2G058650</name>
</gene>
<reference evidence="1 2" key="2">
    <citation type="journal article" date="2009" name="PLoS ONE">
        <title>An integrated genetic and cytogenetic map of the cucumber genome.</title>
        <authorList>
            <person name="Ren Y."/>
            <person name="Zhang Z."/>
            <person name="Liu J."/>
            <person name="Staub J.E."/>
            <person name="Han Y."/>
            <person name="Cheng Z."/>
            <person name="Li X."/>
            <person name="Lu J."/>
            <person name="Miao H."/>
            <person name="Kang H."/>
            <person name="Xie B."/>
            <person name="Gu X."/>
            <person name="Wang X."/>
            <person name="Du Y."/>
            <person name="Jin W."/>
            <person name="Huang S."/>
        </authorList>
    </citation>
    <scope>NUCLEOTIDE SEQUENCE [LARGE SCALE GENOMIC DNA]</scope>
    <source>
        <strain evidence="2">cv. 9930</strain>
    </source>
</reference>
<dbReference type="Gramene" id="KGN61132">
    <property type="protein sequence ID" value="KGN61132"/>
    <property type="gene ID" value="Csa_2G058650"/>
</dbReference>
<reference evidence="1 2" key="3">
    <citation type="journal article" date="2010" name="BMC Genomics">
        <title>Transcriptome sequencing and comparative analysis of cucumber flowers with different sex types.</title>
        <authorList>
            <person name="Guo S."/>
            <person name="Zheng Y."/>
            <person name="Joung J.G."/>
            <person name="Liu S."/>
            <person name="Zhang Z."/>
            <person name="Crasta O.R."/>
            <person name="Sobral B.W."/>
            <person name="Xu Y."/>
            <person name="Huang S."/>
            <person name="Fei Z."/>
        </authorList>
    </citation>
    <scope>NUCLEOTIDE SEQUENCE [LARGE SCALE GENOMIC DNA]</scope>
    <source>
        <strain evidence="2">cv. 9930</strain>
    </source>
</reference>
<dbReference type="Proteomes" id="UP000029981">
    <property type="component" value="Chromosome 2"/>
</dbReference>
<evidence type="ECO:0000313" key="2">
    <source>
        <dbReference type="Proteomes" id="UP000029981"/>
    </source>
</evidence>
<reference evidence="1 2" key="4">
    <citation type="journal article" date="2011" name="BMC Genomics">
        <title>RNA-Seq improves annotation of protein-coding genes in the cucumber genome.</title>
        <authorList>
            <person name="Li Z."/>
            <person name="Zhang Z."/>
            <person name="Yan P."/>
            <person name="Huang S."/>
            <person name="Fei Z."/>
            <person name="Lin K."/>
        </authorList>
    </citation>
    <scope>NUCLEOTIDE SEQUENCE [LARGE SCALE GENOMIC DNA]</scope>
    <source>
        <strain evidence="2">cv. 9930</strain>
    </source>
</reference>
<proteinExistence type="predicted"/>
<keyword evidence="2" id="KW-1185">Reference proteome</keyword>
<reference evidence="1 2" key="1">
    <citation type="journal article" date="2009" name="Nat. Genet.">
        <title>The genome of the cucumber, Cucumis sativus L.</title>
        <authorList>
            <person name="Huang S."/>
            <person name="Li R."/>
            <person name="Zhang Z."/>
            <person name="Li L."/>
            <person name="Gu X."/>
            <person name="Fan W."/>
            <person name="Lucas W.J."/>
            <person name="Wang X."/>
            <person name="Xie B."/>
            <person name="Ni P."/>
            <person name="Ren Y."/>
            <person name="Zhu H."/>
            <person name="Li J."/>
            <person name="Lin K."/>
            <person name="Jin W."/>
            <person name="Fei Z."/>
            <person name="Li G."/>
            <person name="Staub J."/>
            <person name="Kilian A."/>
            <person name="van der Vossen E.A."/>
            <person name="Wu Y."/>
            <person name="Guo J."/>
            <person name="He J."/>
            <person name="Jia Z."/>
            <person name="Ren Y."/>
            <person name="Tian G."/>
            <person name="Lu Y."/>
            <person name="Ruan J."/>
            <person name="Qian W."/>
            <person name="Wang M."/>
            <person name="Huang Q."/>
            <person name="Li B."/>
            <person name="Xuan Z."/>
            <person name="Cao J."/>
            <person name="Asan"/>
            <person name="Wu Z."/>
            <person name="Zhang J."/>
            <person name="Cai Q."/>
            <person name="Bai Y."/>
            <person name="Zhao B."/>
            <person name="Han Y."/>
            <person name="Li Y."/>
            <person name="Li X."/>
            <person name="Wang S."/>
            <person name="Shi Q."/>
            <person name="Liu S."/>
            <person name="Cho W.K."/>
            <person name="Kim J.Y."/>
            <person name="Xu Y."/>
            <person name="Heller-Uszynska K."/>
            <person name="Miao H."/>
            <person name="Cheng Z."/>
            <person name="Zhang S."/>
            <person name="Wu J."/>
            <person name="Yang Y."/>
            <person name="Kang H."/>
            <person name="Li M."/>
            <person name="Liang H."/>
            <person name="Ren X."/>
            <person name="Shi Z."/>
            <person name="Wen M."/>
            <person name="Jian M."/>
            <person name="Yang H."/>
            <person name="Zhang G."/>
            <person name="Yang Z."/>
            <person name="Chen R."/>
            <person name="Liu S."/>
            <person name="Li J."/>
            <person name="Ma L."/>
            <person name="Liu H."/>
            <person name="Zhou Y."/>
            <person name="Zhao J."/>
            <person name="Fang X."/>
            <person name="Li G."/>
            <person name="Fang L."/>
            <person name="Li Y."/>
            <person name="Liu D."/>
            <person name="Zheng H."/>
            <person name="Zhang Y."/>
            <person name="Qin N."/>
            <person name="Li Z."/>
            <person name="Yang G."/>
            <person name="Yang S."/>
            <person name="Bolund L."/>
            <person name="Kristiansen K."/>
            <person name="Zheng H."/>
            <person name="Li S."/>
            <person name="Zhang X."/>
            <person name="Yang H."/>
            <person name="Wang J."/>
            <person name="Sun R."/>
            <person name="Zhang B."/>
            <person name="Jiang S."/>
            <person name="Wang J."/>
            <person name="Du Y."/>
            <person name="Li S."/>
        </authorList>
    </citation>
    <scope>NUCLEOTIDE SEQUENCE [LARGE SCALE GENOMIC DNA]</scope>
    <source>
        <strain evidence="2">cv. 9930</strain>
    </source>
</reference>